<proteinExistence type="inferred from homology"/>
<gene>
    <name evidence="7" type="ORF">E1263_02935</name>
</gene>
<dbReference type="SUPFAM" id="SSF49303">
    <property type="entry name" value="beta-Galactosidase/glucuronidase domain"/>
    <property type="match status" value="1"/>
</dbReference>
<comment type="similarity">
    <text evidence="1">Belongs to the glycosyl hydrolase 2 family.</text>
</comment>
<comment type="caution">
    <text evidence="7">The sequence shown here is derived from an EMBL/GenBank/DDBJ whole genome shotgun (WGS) entry which is preliminary data.</text>
</comment>
<dbReference type="InterPro" id="IPR017853">
    <property type="entry name" value="GH"/>
</dbReference>
<dbReference type="InterPro" id="IPR036156">
    <property type="entry name" value="Beta-gal/glucu_dom_sf"/>
</dbReference>
<dbReference type="Gene3D" id="3.20.20.80">
    <property type="entry name" value="Glycosidases"/>
    <property type="match status" value="1"/>
</dbReference>
<dbReference type="PANTHER" id="PTHR42732:SF2">
    <property type="entry name" value="BETA-MANNOSIDASE"/>
    <property type="match status" value="1"/>
</dbReference>
<organism evidence="7 8">
    <name type="scientific">Kribbella antibiotica</name>
    <dbReference type="NCBI Taxonomy" id="190195"/>
    <lineage>
        <taxon>Bacteria</taxon>
        <taxon>Bacillati</taxon>
        <taxon>Actinomycetota</taxon>
        <taxon>Actinomycetes</taxon>
        <taxon>Propionibacteriales</taxon>
        <taxon>Kribbellaceae</taxon>
        <taxon>Kribbella</taxon>
    </lineage>
</organism>
<dbReference type="InterPro" id="IPR006102">
    <property type="entry name" value="Ig-like_GH2"/>
</dbReference>
<dbReference type="GO" id="GO:0005975">
    <property type="term" value="P:carbohydrate metabolic process"/>
    <property type="evidence" value="ECO:0007669"/>
    <property type="project" value="InterPro"/>
</dbReference>
<feature type="domain" description="Glycosyl hydrolases family 2 sugar binding" evidence="6">
    <location>
        <begin position="119"/>
        <end position="191"/>
    </location>
</feature>
<sequence>MSVARTSWVGRLLTVLLLVFAGLVTVQPGPANAVPPKTPPLTTPWTASALNGTPLPEYPRPQMTRPDWTNLNGEWQLQQSTVDTPPVFGATLPERINVPFAVEAPLSGVMRPANDNRHYLTYRRTFTIPAGWNGRRVNLNFGAVDWRTTVWVNGQQVGQHTGAYDAFGYDITPQLNGGTNELVVRVFDPTDTGEDRPLLGKQSANPGGLLYTPTSGIWQTVWLEPTPVTSIFSADLYPSLANNTLRTHVFTAGNATGFTVLAEALSGTTVVGTAIGAPGTDFAVPVPNPRLWTPEDPYLYNLRLTLRNASGQAVDTTMHYFGMREIGMKLIDGRMMPTLNGQFVFQAGTLDQGYWPDGGLTAPTDAALAFDLEKHKELGFNMVRKHIKVEPWRWYYHADRLGLLVWQDMPSQRIGASRTPEQLVQQEQEMRNIVDQHRSFPSVVMYVIYNEGWGEPSPGDVRRISGMIKDYDPTRLVNASTGYNITPNNDTGAGDVDDQHIYAGPDTGHASTRRIAVVGEYGSLGLRTPGHEYSPNGQYGYAEMFTSGTALTDRYVGMMTKMQGLIRTKGTSAGVFTEISDVEGEPVGFYTYDRQVMKFDWARVRAANLGLIAMSRTMNNGGGGSPATAYAELPAGYTQCAGEGQTCSFSGSRQVAYGAGKYAYKTATGSTACTAASFGGDPASGVLKSCYVAPLGGPAGWTQCAGEAGSCDPGGPATIAYGNNGRFNYVTAQGPTACTNGMFGDPFFGVAKACYVAPAGGPSAAWSQCGAEGASCAIESGSVLAYGARGAFKYNSALSGTASCSSATFGGDPIANAVKACYVRNGGPTGFGTTCAGENGTCTFTGQRTVAYGGRGSFVYKTFTGSAPCNSSYAGFDNDPAFKVVKTCYLG</sequence>
<protein>
    <recommendedName>
        <fullName evidence="9">Glycoside hydrolase family 2</fullName>
    </recommendedName>
</protein>
<dbReference type="InterPro" id="IPR008979">
    <property type="entry name" value="Galactose-bd-like_sf"/>
</dbReference>
<evidence type="ECO:0000259" key="4">
    <source>
        <dbReference type="Pfam" id="PF00703"/>
    </source>
</evidence>
<evidence type="ECO:0000259" key="5">
    <source>
        <dbReference type="Pfam" id="PF02836"/>
    </source>
</evidence>
<dbReference type="SUPFAM" id="SSF49785">
    <property type="entry name" value="Galactose-binding domain-like"/>
    <property type="match status" value="1"/>
</dbReference>
<reference evidence="7 8" key="1">
    <citation type="submission" date="2019-03" db="EMBL/GenBank/DDBJ databases">
        <title>Draft genome sequences of novel Actinobacteria.</title>
        <authorList>
            <person name="Sahin N."/>
            <person name="Ay H."/>
            <person name="Saygin H."/>
        </authorList>
    </citation>
    <scope>NUCLEOTIDE SEQUENCE [LARGE SCALE GENOMIC DNA]</scope>
    <source>
        <strain evidence="7 8">JCM 13523</strain>
    </source>
</reference>
<accession>A0A4V2YQM6</accession>
<feature type="domain" description="Glycoside hydrolase family 2 immunoglobulin-like beta-sandwich" evidence="4">
    <location>
        <begin position="276"/>
        <end position="324"/>
    </location>
</feature>
<dbReference type="Gene3D" id="2.60.120.260">
    <property type="entry name" value="Galactose-binding domain-like"/>
    <property type="match status" value="1"/>
</dbReference>
<dbReference type="InterPro" id="IPR006104">
    <property type="entry name" value="Glyco_hydro_2_N"/>
</dbReference>
<keyword evidence="8" id="KW-1185">Reference proteome</keyword>
<evidence type="ECO:0000256" key="1">
    <source>
        <dbReference type="ARBA" id="ARBA00007401"/>
    </source>
</evidence>
<dbReference type="Pfam" id="PF02837">
    <property type="entry name" value="Glyco_hydro_2_N"/>
    <property type="match status" value="1"/>
</dbReference>
<evidence type="ECO:0000313" key="8">
    <source>
        <dbReference type="Proteomes" id="UP000295124"/>
    </source>
</evidence>
<dbReference type="RefSeq" id="WP_132165041.1">
    <property type="nucleotide sequence ID" value="NZ_SMKX01000005.1"/>
</dbReference>
<dbReference type="SUPFAM" id="SSF51445">
    <property type="entry name" value="(Trans)glycosidases"/>
    <property type="match status" value="1"/>
</dbReference>
<keyword evidence="3" id="KW-0326">Glycosidase</keyword>
<dbReference type="AlphaFoldDB" id="A0A4V2YQM6"/>
<dbReference type="InterPro" id="IPR051913">
    <property type="entry name" value="GH2_Domain-Containing"/>
</dbReference>
<dbReference type="GO" id="GO:0004553">
    <property type="term" value="F:hydrolase activity, hydrolyzing O-glycosyl compounds"/>
    <property type="evidence" value="ECO:0007669"/>
    <property type="project" value="InterPro"/>
</dbReference>
<dbReference type="Gene3D" id="2.60.40.10">
    <property type="entry name" value="Immunoglobulins"/>
    <property type="match status" value="1"/>
</dbReference>
<evidence type="ECO:0000259" key="6">
    <source>
        <dbReference type="Pfam" id="PF02837"/>
    </source>
</evidence>
<name>A0A4V2YQM6_9ACTN</name>
<dbReference type="EMBL" id="SMKX01000005">
    <property type="protein sequence ID" value="TDD62687.1"/>
    <property type="molecule type" value="Genomic_DNA"/>
</dbReference>
<dbReference type="OrthoDB" id="9762066at2"/>
<evidence type="ECO:0000256" key="2">
    <source>
        <dbReference type="ARBA" id="ARBA00022801"/>
    </source>
</evidence>
<evidence type="ECO:0008006" key="9">
    <source>
        <dbReference type="Google" id="ProtNLM"/>
    </source>
</evidence>
<evidence type="ECO:0000313" key="7">
    <source>
        <dbReference type="EMBL" id="TDD62687.1"/>
    </source>
</evidence>
<dbReference type="Pfam" id="PF02836">
    <property type="entry name" value="Glyco_hydro_2_C"/>
    <property type="match status" value="1"/>
</dbReference>
<dbReference type="InterPro" id="IPR006103">
    <property type="entry name" value="Glyco_hydro_2_cat"/>
</dbReference>
<dbReference type="PANTHER" id="PTHR42732">
    <property type="entry name" value="BETA-GALACTOSIDASE"/>
    <property type="match status" value="1"/>
</dbReference>
<dbReference type="Pfam" id="PF00703">
    <property type="entry name" value="Glyco_hydro_2"/>
    <property type="match status" value="1"/>
</dbReference>
<keyword evidence="2" id="KW-0378">Hydrolase</keyword>
<dbReference type="Proteomes" id="UP000295124">
    <property type="component" value="Unassembled WGS sequence"/>
</dbReference>
<evidence type="ECO:0000256" key="3">
    <source>
        <dbReference type="ARBA" id="ARBA00023295"/>
    </source>
</evidence>
<feature type="domain" description="Glycoside hydrolase family 2 catalytic" evidence="5">
    <location>
        <begin position="369"/>
        <end position="480"/>
    </location>
</feature>
<dbReference type="InterPro" id="IPR013783">
    <property type="entry name" value="Ig-like_fold"/>
</dbReference>